<keyword evidence="3" id="KW-1185">Reference proteome</keyword>
<comment type="caution">
    <text evidence="2">The sequence shown here is derived from an EMBL/GenBank/DDBJ whole genome shotgun (WGS) entry which is preliminary data.</text>
</comment>
<name>A0AAD9ZGL6_9LECA</name>
<dbReference type="Proteomes" id="UP001276659">
    <property type="component" value="Unassembled WGS sequence"/>
</dbReference>
<accession>A0AAD9ZGL6</accession>
<evidence type="ECO:0000313" key="3">
    <source>
        <dbReference type="Proteomes" id="UP001276659"/>
    </source>
</evidence>
<gene>
    <name evidence="2" type="ORF">OEA41_007943</name>
</gene>
<protein>
    <submittedName>
        <fullName evidence="2">Uncharacterized protein</fullName>
    </submittedName>
</protein>
<reference evidence="2" key="1">
    <citation type="submission" date="2022-11" db="EMBL/GenBank/DDBJ databases">
        <title>Chromosomal genome sequence assembly and mating type (MAT) locus characterization of the leprose asexual lichenized fungus Lepraria neglecta (Nyl.) Erichsen.</title>
        <authorList>
            <person name="Allen J.L."/>
            <person name="Pfeffer B."/>
        </authorList>
    </citation>
    <scope>NUCLEOTIDE SEQUENCE</scope>
    <source>
        <strain evidence="2">Allen 5258</strain>
    </source>
</reference>
<sequence length="103" mass="11632">MPGSARLDILPIPLRLRSTIIPGFVPKETELCEKESPWMDYTVGETIVVKIKGNTAYVITVVKEDKGSCEMRKKFRVEGVTDPDAMEGATPLRSLRREPWPEE</sequence>
<evidence type="ECO:0000313" key="2">
    <source>
        <dbReference type="EMBL" id="KAK3176620.1"/>
    </source>
</evidence>
<evidence type="ECO:0000256" key="1">
    <source>
        <dbReference type="SAM" id="MobiDB-lite"/>
    </source>
</evidence>
<proteinExistence type="predicted"/>
<dbReference type="AlphaFoldDB" id="A0AAD9ZGL6"/>
<feature type="region of interest" description="Disordered" evidence="1">
    <location>
        <begin position="80"/>
        <end position="103"/>
    </location>
</feature>
<organism evidence="2 3">
    <name type="scientific">Lepraria neglecta</name>
    <dbReference type="NCBI Taxonomy" id="209136"/>
    <lineage>
        <taxon>Eukaryota</taxon>
        <taxon>Fungi</taxon>
        <taxon>Dikarya</taxon>
        <taxon>Ascomycota</taxon>
        <taxon>Pezizomycotina</taxon>
        <taxon>Lecanoromycetes</taxon>
        <taxon>OSLEUM clade</taxon>
        <taxon>Lecanoromycetidae</taxon>
        <taxon>Lecanorales</taxon>
        <taxon>Lecanorineae</taxon>
        <taxon>Stereocaulaceae</taxon>
        <taxon>Lepraria</taxon>
    </lineage>
</organism>
<dbReference type="EMBL" id="JASNWA010000004">
    <property type="protein sequence ID" value="KAK3176620.1"/>
    <property type="molecule type" value="Genomic_DNA"/>
</dbReference>